<dbReference type="Proteomes" id="UP000199441">
    <property type="component" value="Unassembled WGS sequence"/>
</dbReference>
<organism evidence="1 2">
    <name type="scientific">Litoreibacter albidus</name>
    <dbReference type="NCBI Taxonomy" id="670155"/>
    <lineage>
        <taxon>Bacteria</taxon>
        <taxon>Pseudomonadati</taxon>
        <taxon>Pseudomonadota</taxon>
        <taxon>Alphaproteobacteria</taxon>
        <taxon>Rhodobacterales</taxon>
        <taxon>Roseobacteraceae</taxon>
        <taxon>Litoreibacter</taxon>
    </lineage>
</organism>
<proteinExistence type="predicted"/>
<dbReference type="AlphaFoldDB" id="A0A1H2ZFN1"/>
<dbReference type="OrthoDB" id="7659157at2"/>
<gene>
    <name evidence="1" type="ORF">SAMN04488001_2559</name>
</gene>
<sequence>MRWLAPLLMLAACAPVPVSPERAAQQCREEVGLADGIHGNIGVGVGTGGGKARGSITITDKVFRPQSADDAFAECMDRKVTGKPQPTTFGVTIGGKT</sequence>
<evidence type="ECO:0000313" key="1">
    <source>
        <dbReference type="EMBL" id="SDX16176.1"/>
    </source>
</evidence>
<protein>
    <submittedName>
        <fullName evidence="1">Uncharacterized protein</fullName>
    </submittedName>
</protein>
<dbReference type="EMBL" id="FNOI01000004">
    <property type="protein sequence ID" value="SDX16176.1"/>
    <property type="molecule type" value="Genomic_DNA"/>
</dbReference>
<dbReference type="STRING" id="670155.SAMN04488001_2559"/>
<reference evidence="2" key="1">
    <citation type="submission" date="2016-10" db="EMBL/GenBank/DDBJ databases">
        <authorList>
            <person name="Varghese N."/>
            <person name="Submissions S."/>
        </authorList>
    </citation>
    <scope>NUCLEOTIDE SEQUENCE [LARGE SCALE GENOMIC DNA]</scope>
    <source>
        <strain evidence="2">DSM 26922</strain>
    </source>
</reference>
<name>A0A1H2ZFN1_9RHOB</name>
<keyword evidence="2" id="KW-1185">Reference proteome</keyword>
<accession>A0A1H2ZFN1</accession>
<dbReference type="RefSeq" id="WP_089947325.1">
    <property type="nucleotide sequence ID" value="NZ_FNOI01000004.1"/>
</dbReference>
<evidence type="ECO:0000313" key="2">
    <source>
        <dbReference type="Proteomes" id="UP000199441"/>
    </source>
</evidence>